<evidence type="ECO:0000313" key="4">
    <source>
        <dbReference type="EMBL" id="MBX24450.1"/>
    </source>
</evidence>
<dbReference type="InterPro" id="IPR023213">
    <property type="entry name" value="CAT-like_dom_sf"/>
</dbReference>
<keyword evidence="2" id="KW-0808">Transferase</keyword>
<protein>
    <submittedName>
        <fullName evidence="4">Uncharacterized protein</fullName>
    </submittedName>
</protein>
<evidence type="ECO:0000256" key="2">
    <source>
        <dbReference type="ARBA" id="ARBA00022679"/>
    </source>
</evidence>
<dbReference type="PANTHER" id="PTHR31623">
    <property type="entry name" value="F21J9.9"/>
    <property type="match status" value="1"/>
</dbReference>
<evidence type="ECO:0000256" key="3">
    <source>
        <dbReference type="ARBA" id="ARBA00023315"/>
    </source>
</evidence>
<reference evidence="4" key="1">
    <citation type="submission" date="2018-02" db="EMBL/GenBank/DDBJ databases">
        <title>Rhizophora mucronata_Transcriptome.</title>
        <authorList>
            <person name="Meera S.P."/>
            <person name="Sreeshan A."/>
            <person name="Augustine A."/>
        </authorList>
    </citation>
    <scope>NUCLEOTIDE SEQUENCE</scope>
    <source>
        <tissue evidence="4">Leaf</tissue>
    </source>
</reference>
<dbReference type="EMBL" id="GGEC01043965">
    <property type="protein sequence ID" value="MBX24449.1"/>
    <property type="molecule type" value="Transcribed_RNA"/>
</dbReference>
<dbReference type="EMBL" id="GGEC01043966">
    <property type="protein sequence ID" value="MBX24450.1"/>
    <property type="molecule type" value="Transcribed_RNA"/>
</dbReference>
<dbReference type="AlphaFoldDB" id="A0A2P2M2K5"/>
<name>A0A2P2M2K5_RHIMU</name>
<evidence type="ECO:0000256" key="1">
    <source>
        <dbReference type="ARBA" id="ARBA00009861"/>
    </source>
</evidence>
<accession>A0A2P2M2K5</accession>
<dbReference type="PANTHER" id="PTHR31623:SF117">
    <property type="entry name" value="BAHD ACYLTRANSFERASE"/>
    <property type="match status" value="1"/>
</dbReference>
<dbReference type="Pfam" id="PF02458">
    <property type="entry name" value="Transferase"/>
    <property type="match status" value="1"/>
</dbReference>
<proteinExistence type="inferred from homology"/>
<dbReference type="GO" id="GO:0016746">
    <property type="term" value="F:acyltransferase activity"/>
    <property type="evidence" value="ECO:0007669"/>
    <property type="project" value="UniProtKB-KW"/>
</dbReference>
<keyword evidence="3" id="KW-0012">Acyltransferase</keyword>
<comment type="similarity">
    <text evidence="1">Belongs to the plant acyltransferase family.</text>
</comment>
<organism evidence="4">
    <name type="scientific">Rhizophora mucronata</name>
    <name type="common">Asiatic mangrove</name>
    <dbReference type="NCBI Taxonomy" id="61149"/>
    <lineage>
        <taxon>Eukaryota</taxon>
        <taxon>Viridiplantae</taxon>
        <taxon>Streptophyta</taxon>
        <taxon>Embryophyta</taxon>
        <taxon>Tracheophyta</taxon>
        <taxon>Spermatophyta</taxon>
        <taxon>Magnoliopsida</taxon>
        <taxon>eudicotyledons</taxon>
        <taxon>Gunneridae</taxon>
        <taxon>Pentapetalae</taxon>
        <taxon>rosids</taxon>
        <taxon>fabids</taxon>
        <taxon>Malpighiales</taxon>
        <taxon>Rhizophoraceae</taxon>
        <taxon>Rhizophora</taxon>
    </lineage>
</organism>
<dbReference type="Gene3D" id="3.30.559.10">
    <property type="entry name" value="Chloramphenicol acetyltransferase-like domain"/>
    <property type="match status" value="1"/>
</dbReference>
<sequence length="132" mass="14713">MNRATMSLAEINSSRMPPELFLVFVSDTIIPSIEDSIILPPPPMMLKRSYTTRRYVFDASKAALLKEKAASATSIQQPTRVEAVAAFLWKCLIATSKPKPWSPRRSALLQAVNLRKKLQSPVPQNYVGNLSI</sequence>